<feature type="non-terminal residue" evidence="3">
    <location>
        <position position="1"/>
    </location>
</feature>
<evidence type="ECO:0000259" key="2">
    <source>
        <dbReference type="Pfam" id="PF20153"/>
    </source>
</evidence>
<feature type="transmembrane region" description="Helical" evidence="1">
    <location>
        <begin position="73"/>
        <end position="91"/>
    </location>
</feature>
<feature type="non-terminal residue" evidence="3">
    <location>
        <position position="161"/>
    </location>
</feature>
<dbReference type="InParanoid" id="K5VNE1"/>
<feature type="transmembrane region" description="Helical" evidence="1">
    <location>
        <begin position="129"/>
        <end position="156"/>
    </location>
</feature>
<dbReference type="AlphaFoldDB" id="K5VNE1"/>
<dbReference type="RefSeq" id="XP_007403232.1">
    <property type="nucleotide sequence ID" value="XM_007403170.1"/>
</dbReference>
<sequence>GLFSAVVTTFVAPAYSLLQQDNTQMSVELLSHISTQLSSLTFTLPYINSTITPSNDDMNSFQPTASVRWINSLWFLSLILSLTSTMLGILAKQWIREYLRWNSATGALRDNILVRQIHAESWDHWHGPVLIVSIPTLLELAIMLFVCSLTIFLWTLDLIVA</sequence>
<protein>
    <recommendedName>
        <fullName evidence="2">DUF6535 domain-containing protein</fullName>
    </recommendedName>
</protein>
<keyword evidence="1" id="KW-0472">Membrane</keyword>
<feature type="domain" description="DUF6535" evidence="2">
    <location>
        <begin position="1"/>
        <end position="155"/>
    </location>
</feature>
<proteinExistence type="predicted"/>
<organism evidence="3 4">
    <name type="scientific">Phanerochaete carnosa (strain HHB-10118-sp)</name>
    <name type="common">White-rot fungus</name>
    <name type="synonym">Peniophora carnosa</name>
    <dbReference type="NCBI Taxonomy" id="650164"/>
    <lineage>
        <taxon>Eukaryota</taxon>
        <taxon>Fungi</taxon>
        <taxon>Dikarya</taxon>
        <taxon>Basidiomycota</taxon>
        <taxon>Agaricomycotina</taxon>
        <taxon>Agaricomycetes</taxon>
        <taxon>Polyporales</taxon>
        <taxon>Phanerochaetaceae</taxon>
        <taxon>Phanerochaete</taxon>
    </lineage>
</organism>
<dbReference type="OrthoDB" id="2798795at2759"/>
<dbReference type="HOGENOM" id="CLU_018688_1_2_1"/>
<dbReference type="InterPro" id="IPR045338">
    <property type="entry name" value="DUF6535"/>
</dbReference>
<keyword evidence="1" id="KW-0812">Transmembrane</keyword>
<dbReference type="STRING" id="650164.K5VNE1"/>
<evidence type="ECO:0000313" key="3">
    <source>
        <dbReference type="EMBL" id="EKM48215.1"/>
    </source>
</evidence>
<keyword evidence="1" id="KW-1133">Transmembrane helix</keyword>
<accession>K5VNE1</accession>
<reference evidence="3 4" key="1">
    <citation type="journal article" date="2012" name="BMC Genomics">
        <title>Comparative genomics of the white-rot fungi, Phanerochaete carnosa and P. chrysosporium, to elucidate the genetic basis of the distinct wood types they colonize.</title>
        <authorList>
            <person name="Suzuki H."/>
            <person name="MacDonald J."/>
            <person name="Syed K."/>
            <person name="Salamov A."/>
            <person name="Hori C."/>
            <person name="Aerts A."/>
            <person name="Henrissat B."/>
            <person name="Wiebenga A."/>
            <person name="vanKuyk P.A."/>
            <person name="Barry K."/>
            <person name="Lindquist E."/>
            <person name="LaButti K."/>
            <person name="Lapidus A."/>
            <person name="Lucas S."/>
            <person name="Coutinho P."/>
            <person name="Gong Y."/>
            <person name="Samejima M."/>
            <person name="Mahadevan R."/>
            <person name="Abou-Zaid M."/>
            <person name="de Vries R.P."/>
            <person name="Igarashi K."/>
            <person name="Yadav J.S."/>
            <person name="Grigoriev I.V."/>
            <person name="Master E.R."/>
        </authorList>
    </citation>
    <scope>NUCLEOTIDE SEQUENCE [LARGE SCALE GENOMIC DNA]</scope>
    <source>
        <strain evidence="3 4">HHB-10118-sp</strain>
    </source>
</reference>
<dbReference type="GeneID" id="18920057"/>
<dbReference type="EMBL" id="JH931293">
    <property type="protein sequence ID" value="EKM48215.1"/>
    <property type="molecule type" value="Genomic_DNA"/>
</dbReference>
<dbReference type="Proteomes" id="UP000008370">
    <property type="component" value="Unassembled WGS sequence"/>
</dbReference>
<evidence type="ECO:0000313" key="4">
    <source>
        <dbReference type="Proteomes" id="UP000008370"/>
    </source>
</evidence>
<name>K5VNE1_PHACS</name>
<dbReference type="KEGG" id="pco:PHACADRAFT_56348"/>
<dbReference type="Pfam" id="PF20153">
    <property type="entry name" value="DUF6535"/>
    <property type="match status" value="1"/>
</dbReference>
<keyword evidence="4" id="KW-1185">Reference proteome</keyword>
<evidence type="ECO:0000256" key="1">
    <source>
        <dbReference type="SAM" id="Phobius"/>
    </source>
</evidence>
<gene>
    <name evidence="3" type="ORF">PHACADRAFT_56348</name>
</gene>